<dbReference type="InterPro" id="IPR036869">
    <property type="entry name" value="J_dom_sf"/>
</dbReference>
<proteinExistence type="inferred from homology"/>
<dbReference type="RefSeq" id="WP_343896626.1">
    <property type="nucleotide sequence ID" value="NZ_BAAAFZ010000055.1"/>
</dbReference>
<evidence type="ECO:0000259" key="8">
    <source>
        <dbReference type="PROSITE" id="PS50076"/>
    </source>
</evidence>
<evidence type="ECO:0000313" key="10">
    <source>
        <dbReference type="Proteomes" id="UP001501588"/>
    </source>
</evidence>
<comment type="similarity">
    <text evidence="5">Belongs to the TIM14 family.</text>
</comment>
<evidence type="ECO:0000256" key="1">
    <source>
        <dbReference type="ARBA" id="ARBA00004167"/>
    </source>
</evidence>
<dbReference type="PROSITE" id="PS50076">
    <property type="entry name" value="DNAJ_2"/>
    <property type="match status" value="1"/>
</dbReference>
<evidence type="ECO:0000313" key="9">
    <source>
        <dbReference type="EMBL" id="GAA0593306.1"/>
    </source>
</evidence>
<evidence type="ECO:0000256" key="4">
    <source>
        <dbReference type="ARBA" id="ARBA00023136"/>
    </source>
</evidence>
<dbReference type="PANTHER" id="PTHR12763:SF28">
    <property type="entry name" value="GEO10507P1-RELATED"/>
    <property type="match status" value="1"/>
</dbReference>
<dbReference type="SUPFAM" id="SSF46565">
    <property type="entry name" value="Chaperone J-domain"/>
    <property type="match status" value="1"/>
</dbReference>
<dbReference type="PANTHER" id="PTHR12763">
    <property type="match status" value="1"/>
</dbReference>
<dbReference type="Proteomes" id="UP001501588">
    <property type="component" value="Unassembled WGS sequence"/>
</dbReference>
<feature type="domain" description="J" evidence="8">
    <location>
        <begin position="191"/>
        <end position="241"/>
    </location>
</feature>
<evidence type="ECO:0000256" key="3">
    <source>
        <dbReference type="ARBA" id="ARBA00022989"/>
    </source>
</evidence>
<sequence>MVWVALGAGALLFGVWLLRLLANAPASAIRQGLVWFAGLLAAAVVLLMLFTGRAPQLVGLAGLLAPFAYRWWHNRRAARRFGAGAAGGESGGGESRVETTTLEMRLDHASGRMSGRVRVGPQAGRELAELSRTELLALLAACRTGDPDSVPLLEAWLDRADPHWREDDGHGGGAEGARTAAPGSGPMTRQEALAVLGLAEGASEAEIKAAHRRLMRAAHPDSGGSDWMAARLNEARDVLMP</sequence>
<evidence type="ECO:0000256" key="6">
    <source>
        <dbReference type="SAM" id="MobiDB-lite"/>
    </source>
</evidence>
<comment type="caution">
    <text evidence="9">The sequence shown here is derived from an EMBL/GenBank/DDBJ whole genome shotgun (WGS) entry which is preliminary data.</text>
</comment>
<dbReference type="Gene3D" id="1.10.287.110">
    <property type="entry name" value="DnaJ domain"/>
    <property type="match status" value="1"/>
</dbReference>
<feature type="region of interest" description="Disordered" evidence="6">
    <location>
        <begin position="163"/>
        <end position="187"/>
    </location>
</feature>
<feature type="transmembrane region" description="Helical" evidence="7">
    <location>
        <begin position="32"/>
        <end position="50"/>
    </location>
</feature>
<evidence type="ECO:0000256" key="5">
    <source>
        <dbReference type="ARBA" id="ARBA00038105"/>
    </source>
</evidence>
<gene>
    <name evidence="9" type="ORF">GCM10009416_34580</name>
</gene>
<comment type="subcellular location">
    <subcellularLocation>
        <location evidence="1">Membrane</location>
        <topology evidence="1">Single-pass membrane protein</topology>
    </subcellularLocation>
</comment>
<dbReference type="InterPro" id="IPR001623">
    <property type="entry name" value="DnaJ_domain"/>
</dbReference>
<dbReference type="CDD" id="cd06257">
    <property type="entry name" value="DnaJ"/>
    <property type="match status" value="1"/>
</dbReference>
<evidence type="ECO:0000256" key="7">
    <source>
        <dbReference type="SAM" id="Phobius"/>
    </source>
</evidence>
<accession>A0ABP3QSA8</accession>
<feature type="transmembrane region" description="Helical" evidence="7">
    <location>
        <begin position="57"/>
        <end position="72"/>
    </location>
</feature>
<keyword evidence="4 7" id="KW-0472">Membrane</keyword>
<protein>
    <submittedName>
        <fullName evidence="9">DnaJ domain-containing protein</fullName>
    </submittedName>
</protein>
<keyword evidence="3 7" id="KW-1133">Transmembrane helix</keyword>
<evidence type="ECO:0000256" key="2">
    <source>
        <dbReference type="ARBA" id="ARBA00022692"/>
    </source>
</evidence>
<keyword evidence="10" id="KW-1185">Reference proteome</keyword>
<keyword evidence="2 7" id="KW-0812">Transmembrane</keyword>
<organism evidence="9 10">
    <name type="scientific">Craurococcus roseus</name>
    <dbReference type="NCBI Taxonomy" id="77585"/>
    <lineage>
        <taxon>Bacteria</taxon>
        <taxon>Pseudomonadati</taxon>
        <taxon>Pseudomonadota</taxon>
        <taxon>Alphaproteobacteria</taxon>
        <taxon>Acetobacterales</taxon>
        <taxon>Acetobacteraceae</taxon>
        <taxon>Craurococcus</taxon>
    </lineage>
</organism>
<dbReference type="EMBL" id="BAAAFZ010000055">
    <property type="protein sequence ID" value="GAA0593306.1"/>
    <property type="molecule type" value="Genomic_DNA"/>
</dbReference>
<reference evidence="10" key="1">
    <citation type="journal article" date="2019" name="Int. J. Syst. Evol. Microbiol.">
        <title>The Global Catalogue of Microorganisms (GCM) 10K type strain sequencing project: providing services to taxonomists for standard genome sequencing and annotation.</title>
        <authorList>
            <consortium name="The Broad Institute Genomics Platform"/>
            <consortium name="The Broad Institute Genome Sequencing Center for Infectious Disease"/>
            <person name="Wu L."/>
            <person name="Ma J."/>
        </authorList>
    </citation>
    <scope>NUCLEOTIDE SEQUENCE [LARGE SCALE GENOMIC DNA]</scope>
    <source>
        <strain evidence="10">JCM 9933</strain>
    </source>
</reference>
<name>A0ABP3QSA8_9PROT</name>